<dbReference type="AlphaFoldDB" id="A0A1G7W2Q9"/>
<name>A0A1G7W2Q9_9ACTN</name>
<reference evidence="1 2" key="1">
    <citation type="submission" date="2016-10" db="EMBL/GenBank/DDBJ databases">
        <authorList>
            <person name="de Groot N.N."/>
        </authorList>
    </citation>
    <scope>NUCLEOTIDE SEQUENCE [LARGE SCALE GENOMIC DNA]</scope>
    <source>
        <strain evidence="1 2">CGMCC 4.1859</strain>
    </source>
</reference>
<sequence length="29" mass="3251">MLVEVARMHPQAWPGVRDTGSVEEIRKAS</sequence>
<accession>A0A1G7W2Q9</accession>
<gene>
    <name evidence="1" type="ORF">SAMN05216260_12540</name>
</gene>
<proteinExistence type="predicted"/>
<protein>
    <submittedName>
        <fullName evidence="1">Uncharacterized protein</fullName>
    </submittedName>
</protein>
<evidence type="ECO:0000313" key="2">
    <source>
        <dbReference type="Proteomes" id="UP000198614"/>
    </source>
</evidence>
<organism evidence="1 2">
    <name type="scientific">Streptomyces griseoaurantiacus</name>
    <dbReference type="NCBI Taxonomy" id="68213"/>
    <lineage>
        <taxon>Bacteria</taxon>
        <taxon>Bacillati</taxon>
        <taxon>Actinomycetota</taxon>
        <taxon>Actinomycetes</taxon>
        <taxon>Kitasatosporales</taxon>
        <taxon>Streptomycetaceae</taxon>
        <taxon>Streptomyces</taxon>
        <taxon>Streptomyces aurantiacus group</taxon>
    </lineage>
</organism>
<dbReference type="EMBL" id="FNAX01000025">
    <property type="protein sequence ID" value="SDG66227.1"/>
    <property type="molecule type" value="Genomic_DNA"/>
</dbReference>
<dbReference type="Proteomes" id="UP000198614">
    <property type="component" value="Unassembled WGS sequence"/>
</dbReference>
<evidence type="ECO:0000313" key="1">
    <source>
        <dbReference type="EMBL" id="SDG66227.1"/>
    </source>
</evidence>